<comment type="similarity">
    <text evidence="7">Belongs to the TRAFAC class myosin-kinesin ATPase superfamily. Kinesin family.</text>
</comment>
<dbReference type="PANTHER" id="PTHR47968">
    <property type="entry name" value="CENTROMERE PROTEIN E"/>
    <property type="match status" value="1"/>
</dbReference>
<gene>
    <name evidence="9" type="ORF">K0M31_020396</name>
</gene>
<dbReference type="PANTHER" id="PTHR47968:SF75">
    <property type="entry name" value="CENTROMERE-ASSOCIATED PROTEIN E"/>
    <property type="match status" value="1"/>
</dbReference>
<organism evidence="9 10">
    <name type="scientific">Melipona bicolor</name>
    <dbReference type="NCBI Taxonomy" id="60889"/>
    <lineage>
        <taxon>Eukaryota</taxon>
        <taxon>Metazoa</taxon>
        <taxon>Ecdysozoa</taxon>
        <taxon>Arthropoda</taxon>
        <taxon>Hexapoda</taxon>
        <taxon>Insecta</taxon>
        <taxon>Pterygota</taxon>
        <taxon>Neoptera</taxon>
        <taxon>Endopterygota</taxon>
        <taxon>Hymenoptera</taxon>
        <taxon>Apocrita</taxon>
        <taxon>Aculeata</taxon>
        <taxon>Apoidea</taxon>
        <taxon>Anthophila</taxon>
        <taxon>Apidae</taxon>
        <taxon>Melipona</taxon>
    </lineage>
</organism>
<protein>
    <recommendedName>
        <fullName evidence="8">Kinesin motor domain-containing protein</fullName>
    </recommendedName>
</protein>
<feature type="domain" description="Kinesin motor" evidence="8">
    <location>
        <begin position="4"/>
        <end position="320"/>
    </location>
</feature>
<dbReference type="InterPro" id="IPR036961">
    <property type="entry name" value="Kinesin_motor_dom_sf"/>
</dbReference>
<proteinExistence type="inferred from homology"/>
<keyword evidence="6" id="KW-0963">Cytoplasm</keyword>
<dbReference type="InterPro" id="IPR027640">
    <property type="entry name" value="Kinesin-like_fam"/>
</dbReference>
<dbReference type="Pfam" id="PF00225">
    <property type="entry name" value="Kinesin"/>
    <property type="match status" value="1"/>
</dbReference>
<dbReference type="InterPro" id="IPR027417">
    <property type="entry name" value="P-loop_NTPase"/>
</dbReference>
<evidence type="ECO:0000313" key="9">
    <source>
        <dbReference type="EMBL" id="KAK1129267.1"/>
    </source>
</evidence>
<dbReference type="GO" id="GO:0008017">
    <property type="term" value="F:microtubule binding"/>
    <property type="evidence" value="ECO:0007669"/>
    <property type="project" value="InterPro"/>
</dbReference>
<evidence type="ECO:0000313" key="10">
    <source>
        <dbReference type="Proteomes" id="UP001177670"/>
    </source>
</evidence>
<dbReference type="EMBL" id="JAHYIQ010000009">
    <property type="protein sequence ID" value="KAK1129267.1"/>
    <property type="molecule type" value="Genomic_DNA"/>
</dbReference>
<evidence type="ECO:0000256" key="3">
    <source>
        <dbReference type="ARBA" id="ARBA00022840"/>
    </source>
</evidence>
<keyword evidence="2 7" id="KW-0547">Nucleotide-binding</keyword>
<dbReference type="GO" id="GO:0005524">
    <property type="term" value="F:ATP binding"/>
    <property type="evidence" value="ECO:0007669"/>
    <property type="project" value="UniProtKB-UniRule"/>
</dbReference>
<evidence type="ECO:0000256" key="4">
    <source>
        <dbReference type="ARBA" id="ARBA00023054"/>
    </source>
</evidence>
<dbReference type="GO" id="GO:0003777">
    <property type="term" value="F:microtubule motor activity"/>
    <property type="evidence" value="ECO:0007669"/>
    <property type="project" value="InterPro"/>
</dbReference>
<dbReference type="GO" id="GO:0000278">
    <property type="term" value="P:mitotic cell cycle"/>
    <property type="evidence" value="ECO:0007669"/>
    <property type="project" value="TreeGrafter"/>
</dbReference>
<accession>A0AA40KQR0</accession>
<keyword evidence="6" id="KW-0206">Cytoskeleton</keyword>
<dbReference type="GO" id="GO:0005874">
    <property type="term" value="C:microtubule"/>
    <property type="evidence" value="ECO:0007669"/>
    <property type="project" value="TreeGrafter"/>
</dbReference>
<dbReference type="Gene3D" id="3.40.850.10">
    <property type="entry name" value="Kinesin motor domain"/>
    <property type="match status" value="1"/>
</dbReference>
<keyword evidence="4" id="KW-0175">Coiled coil</keyword>
<evidence type="ECO:0000256" key="5">
    <source>
        <dbReference type="ARBA" id="ARBA00023175"/>
    </source>
</evidence>
<comment type="caution">
    <text evidence="9">The sequence shown here is derived from an EMBL/GenBank/DDBJ whole genome shotgun (WGS) entry which is preliminary data.</text>
</comment>
<reference evidence="9" key="1">
    <citation type="submission" date="2021-10" db="EMBL/GenBank/DDBJ databases">
        <title>Melipona bicolor Genome sequencing and assembly.</title>
        <authorList>
            <person name="Araujo N.S."/>
            <person name="Arias M.C."/>
        </authorList>
    </citation>
    <scope>NUCLEOTIDE SEQUENCE</scope>
    <source>
        <strain evidence="9">USP_2M_L1-L4_2017</strain>
        <tissue evidence="9">Whole body</tissue>
    </source>
</reference>
<evidence type="ECO:0000256" key="1">
    <source>
        <dbReference type="ARBA" id="ARBA00004245"/>
    </source>
</evidence>
<dbReference type="PRINTS" id="PR00380">
    <property type="entry name" value="KINESINHEAVY"/>
</dbReference>
<keyword evidence="5 7" id="KW-0505">Motor protein</keyword>
<dbReference type="GO" id="GO:0007018">
    <property type="term" value="P:microtubule-based movement"/>
    <property type="evidence" value="ECO:0007669"/>
    <property type="project" value="InterPro"/>
</dbReference>
<keyword evidence="10" id="KW-1185">Reference proteome</keyword>
<name>A0AA40KQR0_9HYME</name>
<feature type="binding site" evidence="7">
    <location>
        <begin position="88"/>
        <end position="95"/>
    </location>
    <ligand>
        <name>ATP</name>
        <dbReference type="ChEBI" id="CHEBI:30616"/>
    </ligand>
</feature>
<comment type="subcellular location">
    <subcellularLocation>
        <location evidence="1">Cytoplasm</location>
        <location evidence="1">Cytoskeleton</location>
    </subcellularLocation>
</comment>
<evidence type="ECO:0000259" key="8">
    <source>
        <dbReference type="PROSITE" id="PS50067"/>
    </source>
</evidence>
<evidence type="ECO:0000256" key="2">
    <source>
        <dbReference type="ARBA" id="ARBA00022741"/>
    </source>
</evidence>
<dbReference type="SUPFAM" id="SSF52540">
    <property type="entry name" value="P-loop containing nucleoside triphosphate hydrolases"/>
    <property type="match status" value="1"/>
</dbReference>
<evidence type="ECO:0000256" key="6">
    <source>
        <dbReference type="ARBA" id="ARBA00023212"/>
    </source>
</evidence>
<keyword evidence="3 7" id="KW-0067">ATP-binding</keyword>
<dbReference type="Proteomes" id="UP001177670">
    <property type="component" value="Unassembled WGS sequence"/>
</dbReference>
<evidence type="ECO:0000256" key="7">
    <source>
        <dbReference type="PROSITE-ProRule" id="PRU00283"/>
    </source>
</evidence>
<dbReference type="SMART" id="SM00129">
    <property type="entry name" value="KISc"/>
    <property type="match status" value="1"/>
</dbReference>
<dbReference type="InterPro" id="IPR001752">
    <property type="entry name" value="Kinesin_motor_dom"/>
</dbReference>
<dbReference type="PROSITE" id="PS50067">
    <property type="entry name" value="KINESIN_MOTOR_2"/>
    <property type="match status" value="1"/>
</dbReference>
<sequence length="322" mass="36593">MSSDVKVGIKLRPPTQQELDENLSMQWVVKENSIVSLEQKTSKWHDNGVHFDYNFDVNTKNSKVFDSIVKPIVDATVNGFNGTVFCYGQFNSGKTYTMIGTSEDPGILPLTVEYIFDAISNVIQREFLLRVSYLEICDEKINDLLDKNQIDLKLYKDNNGQIIVNCTEKITNSSNDMLSVMKKGIKNERIEENKNKHIGSHNIFQIIIESQGIEEDSKNIVQLSQLNLVDLAGFTKAQWTETIEEHQTDISLFTLESIITQMSKSQNIQEHIDYHNSKLTELLQSSLSGNALIAVICTVTPVILEETYYTLSLVCYFLQCNL</sequence>
<dbReference type="AlphaFoldDB" id="A0AA40KQR0"/>